<dbReference type="AlphaFoldDB" id="A0A5J5FUX9"/>
<reference evidence="1 2" key="1">
    <citation type="submission" date="2019-09" db="EMBL/GenBank/DDBJ databases">
        <authorList>
            <person name="Li Y."/>
        </authorList>
    </citation>
    <scope>NUCLEOTIDE SEQUENCE [LARGE SCALE GENOMIC DNA]</scope>
    <source>
        <strain evidence="1 2">L3-3HA</strain>
    </source>
</reference>
<evidence type="ECO:0000313" key="2">
    <source>
        <dbReference type="Proteomes" id="UP000335415"/>
    </source>
</evidence>
<sequence length="68" mass="7663">MIDYLCHFLFPVFISLQTFIVTAIDYAAPFPDNIHATKDIGHVSGRRKNGEYEPAAPILFNGGYYVIL</sequence>
<keyword evidence="2" id="KW-1185">Reference proteome</keyword>
<dbReference type="EMBL" id="VYKJ01000011">
    <property type="protein sequence ID" value="KAA8997362.1"/>
    <property type="molecule type" value="Genomic_DNA"/>
</dbReference>
<gene>
    <name evidence="1" type="ORF">FJU30_19190</name>
</gene>
<proteinExistence type="predicted"/>
<organism evidence="1 2">
    <name type="scientific">Affinibrenneria salicis</name>
    <dbReference type="NCBI Taxonomy" id="2590031"/>
    <lineage>
        <taxon>Bacteria</taxon>
        <taxon>Pseudomonadati</taxon>
        <taxon>Pseudomonadota</taxon>
        <taxon>Gammaproteobacteria</taxon>
        <taxon>Enterobacterales</taxon>
        <taxon>Pectobacteriaceae</taxon>
        <taxon>Affinibrenneria</taxon>
    </lineage>
</organism>
<dbReference type="Proteomes" id="UP000335415">
    <property type="component" value="Unassembled WGS sequence"/>
</dbReference>
<evidence type="ECO:0000313" key="1">
    <source>
        <dbReference type="EMBL" id="KAA8997362.1"/>
    </source>
</evidence>
<protein>
    <submittedName>
        <fullName evidence="1">Uncharacterized protein</fullName>
    </submittedName>
</protein>
<dbReference type="RefSeq" id="WP_150436585.1">
    <property type="nucleotide sequence ID" value="NZ_VYKJ01000011.1"/>
</dbReference>
<accession>A0A5J5FUX9</accession>
<name>A0A5J5FUX9_9GAMM</name>
<comment type="caution">
    <text evidence="1">The sequence shown here is derived from an EMBL/GenBank/DDBJ whole genome shotgun (WGS) entry which is preliminary data.</text>
</comment>